<dbReference type="EMBL" id="MEUM01000118">
    <property type="protein sequence ID" value="OGC41191.1"/>
    <property type="molecule type" value="Genomic_DNA"/>
</dbReference>
<reference evidence="1 2" key="1">
    <citation type="journal article" date="2016" name="Nat. Commun.">
        <title>Thousands of microbial genomes shed light on interconnected biogeochemical processes in an aquifer system.</title>
        <authorList>
            <person name="Anantharaman K."/>
            <person name="Brown C.T."/>
            <person name="Hug L.A."/>
            <person name="Sharon I."/>
            <person name="Castelle C.J."/>
            <person name="Probst A.J."/>
            <person name="Thomas B.C."/>
            <person name="Singh A."/>
            <person name="Wilkins M.J."/>
            <person name="Karaoz U."/>
            <person name="Brodie E.L."/>
            <person name="Williams K.H."/>
            <person name="Hubbard S.S."/>
            <person name="Banfield J.F."/>
        </authorList>
    </citation>
    <scope>NUCLEOTIDE SEQUENCE [LARGE SCALE GENOMIC DNA]</scope>
</reference>
<gene>
    <name evidence="1" type="ORF">A2Y85_05150</name>
</gene>
<dbReference type="AlphaFoldDB" id="A0A1F4U8G3"/>
<protein>
    <submittedName>
        <fullName evidence="1">Uncharacterized protein</fullName>
    </submittedName>
</protein>
<evidence type="ECO:0000313" key="2">
    <source>
        <dbReference type="Proteomes" id="UP000177025"/>
    </source>
</evidence>
<dbReference type="Proteomes" id="UP000177025">
    <property type="component" value="Unassembled WGS sequence"/>
</dbReference>
<proteinExistence type="predicted"/>
<organism evidence="1 2">
    <name type="scientific">candidate division WOR-3 bacterium RBG_13_43_14</name>
    <dbReference type="NCBI Taxonomy" id="1802590"/>
    <lineage>
        <taxon>Bacteria</taxon>
        <taxon>Bacteria division WOR-3</taxon>
    </lineage>
</organism>
<evidence type="ECO:0000313" key="1">
    <source>
        <dbReference type="EMBL" id="OGC41191.1"/>
    </source>
</evidence>
<name>A0A1F4U8G3_UNCW3</name>
<accession>A0A1F4U8G3</accession>
<comment type="caution">
    <text evidence="1">The sequence shown here is derived from an EMBL/GenBank/DDBJ whole genome shotgun (WGS) entry which is preliminary data.</text>
</comment>
<sequence length="105" mass="12019">MFSLGIGAEKIVRKVSLRAPYDSAEICIYIPGNTSLIDARPSFVWRLYPEANWYELRLKMKTETVVKVITVDTSTIYPGNKEDLLPGTYMAKILAFHKLQSIFKF</sequence>